<feature type="domain" description="Peptidase M15C" evidence="2">
    <location>
        <begin position="74"/>
        <end position="139"/>
    </location>
</feature>
<keyword evidence="4" id="KW-1185">Reference proteome</keyword>
<dbReference type="EMBL" id="CP045997">
    <property type="protein sequence ID" value="QHV97938.1"/>
    <property type="molecule type" value="Genomic_DNA"/>
</dbReference>
<dbReference type="KEGG" id="senf:GJR95_24310"/>
<evidence type="ECO:0000259" key="2">
    <source>
        <dbReference type="Pfam" id="PF13539"/>
    </source>
</evidence>
<dbReference type="Proteomes" id="UP000464577">
    <property type="component" value="Chromosome"/>
</dbReference>
<dbReference type="AlphaFoldDB" id="A0A6P1W036"/>
<dbReference type="RefSeq" id="WP_162388351.1">
    <property type="nucleotide sequence ID" value="NZ_CP045997.1"/>
</dbReference>
<reference evidence="3 4" key="1">
    <citation type="submission" date="2019-11" db="EMBL/GenBank/DDBJ databases">
        <title>Spirosoma endbachense sp. nov., isolated from a natural salt meadow.</title>
        <authorList>
            <person name="Rojas J."/>
            <person name="Ambika Manirajan B."/>
            <person name="Ratering S."/>
            <person name="Suarez C."/>
            <person name="Geissler-Plaum R."/>
            <person name="Schnell S."/>
        </authorList>
    </citation>
    <scope>NUCLEOTIDE SEQUENCE [LARGE SCALE GENOMIC DNA]</scope>
    <source>
        <strain evidence="3 4">I-24</strain>
    </source>
</reference>
<proteinExistence type="predicted"/>
<gene>
    <name evidence="3" type="ORF">GJR95_24310</name>
</gene>
<protein>
    <submittedName>
        <fullName evidence="3">M15 family peptidase</fullName>
    </submittedName>
</protein>
<dbReference type="SUPFAM" id="SSF55166">
    <property type="entry name" value="Hedgehog/DD-peptidase"/>
    <property type="match status" value="1"/>
</dbReference>
<organism evidence="3 4">
    <name type="scientific">Spirosoma endbachense</name>
    <dbReference type="NCBI Taxonomy" id="2666025"/>
    <lineage>
        <taxon>Bacteria</taxon>
        <taxon>Pseudomonadati</taxon>
        <taxon>Bacteroidota</taxon>
        <taxon>Cytophagia</taxon>
        <taxon>Cytophagales</taxon>
        <taxon>Cytophagaceae</taxon>
        <taxon>Spirosoma</taxon>
    </lineage>
</organism>
<evidence type="ECO:0000313" key="3">
    <source>
        <dbReference type="EMBL" id="QHV97938.1"/>
    </source>
</evidence>
<feature type="region of interest" description="Disordered" evidence="1">
    <location>
        <begin position="47"/>
        <end position="80"/>
    </location>
</feature>
<sequence>MASRSINDLHPLLAYAYGKAEMEWKLTNPKRPVPYLTATFRSMAEQTALYNQPTDKRDNDGDGKVDEADERVTNAKAGQSPHNFNPSYAFDVAFLDSKGNSVWSDLTLFNDFAKLVLKTSGITWGGNFLTLKDRPHFELTGWAGMPKK</sequence>
<dbReference type="Pfam" id="PF13539">
    <property type="entry name" value="Peptidase_M15_4"/>
    <property type="match status" value="1"/>
</dbReference>
<evidence type="ECO:0000256" key="1">
    <source>
        <dbReference type="SAM" id="MobiDB-lite"/>
    </source>
</evidence>
<name>A0A6P1W036_9BACT</name>
<dbReference type="InterPro" id="IPR039561">
    <property type="entry name" value="Peptidase_M15C"/>
</dbReference>
<accession>A0A6P1W036</accession>
<dbReference type="Gene3D" id="3.30.1380.10">
    <property type="match status" value="1"/>
</dbReference>
<dbReference type="CDD" id="cd14845">
    <property type="entry name" value="L-Ala-D-Glu_peptidase_like"/>
    <property type="match status" value="1"/>
</dbReference>
<feature type="compositionally biased region" description="Basic and acidic residues" evidence="1">
    <location>
        <begin position="54"/>
        <end position="73"/>
    </location>
</feature>
<dbReference type="GO" id="GO:0008233">
    <property type="term" value="F:peptidase activity"/>
    <property type="evidence" value="ECO:0007669"/>
    <property type="project" value="InterPro"/>
</dbReference>
<dbReference type="InterPro" id="IPR009045">
    <property type="entry name" value="Zn_M74/Hedgehog-like"/>
</dbReference>
<evidence type="ECO:0000313" key="4">
    <source>
        <dbReference type="Proteomes" id="UP000464577"/>
    </source>
</evidence>